<name>A0A8H5GT92_9AGAR</name>
<evidence type="ECO:0000313" key="3">
    <source>
        <dbReference type="Proteomes" id="UP000565441"/>
    </source>
</evidence>
<dbReference type="EMBL" id="JAACJP010000052">
    <property type="protein sequence ID" value="KAF5370425.1"/>
    <property type="molecule type" value="Genomic_DNA"/>
</dbReference>
<comment type="caution">
    <text evidence="2">The sequence shown here is derived from an EMBL/GenBank/DDBJ whole genome shotgun (WGS) entry which is preliminary data.</text>
</comment>
<feature type="transmembrane region" description="Helical" evidence="1">
    <location>
        <begin position="123"/>
        <end position="142"/>
    </location>
</feature>
<accession>A0A8H5GT92</accession>
<feature type="transmembrane region" description="Helical" evidence="1">
    <location>
        <begin position="87"/>
        <end position="111"/>
    </location>
</feature>
<dbReference type="PANTHER" id="PTHR40465:SF1">
    <property type="entry name" value="DUF6534 DOMAIN-CONTAINING PROTEIN"/>
    <property type="match status" value="1"/>
</dbReference>
<feature type="transmembrane region" description="Helical" evidence="1">
    <location>
        <begin position="162"/>
        <end position="182"/>
    </location>
</feature>
<keyword evidence="1" id="KW-0812">Transmembrane</keyword>
<dbReference type="AlphaFoldDB" id="A0A8H5GT92"/>
<dbReference type="PANTHER" id="PTHR40465">
    <property type="entry name" value="CHROMOSOME 1, WHOLE GENOME SHOTGUN SEQUENCE"/>
    <property type="match status" value="1"/>
</dbReference>
<sequence>MNSLLNKLISKAVEMFQYQASLIMGYTALQHCLSRSRGSKTRKATGFSLHELILPIHDQIYLEGVLNFPPRRIMDYEHAKALVVRSIHAGFVGGLIAAIIYGIGCVQFFAYCRNSRDSRMFRMLIIFLWVLDTVHMALIGHAEYHYLDLFLNDPRSLAKPVWSILVQQYLIIISDTLVRSIFGRRVWLSLNSRDALWDNCSGEPAMVRNDGGILCTGSSRAGNMSIVVNIERSVVVEESGDKQAVFESSV</sequence>
<keyword evidence="1" id="KW-0472">Membrane</keyword>
<proteinExistence type="predicted"/>
<gene>
    <name evidence="2" type="ORF">D9615_009729</name>
</gene>
<keyword evidence="3" id="KW-1185">Reference proteome</keyword>
<evidence type="ECO:0000313" key="2">
    <source>
        <dbReference type="EMBL" id="KAF5370425.1"/>
    </source>
</evidence>
<organism evidence="2 3">
    <name type="scientific">Tricholomella constricta</name>
    <dbReference type="NCBI Taxonomy" id="117010"/>
    <lineage>
        <taxon>Eukaryota</taxon>
        <taxon>Fungi</taxon>
        <taxon>Dikarya</taxon>
        <taxon>Basidiomycota</taxon>
        <taxon>Agaricomycotina</taxon>
        <taxon>Agaricomycetes</taxon>
        <taxon>Agaricomycetidae</taxon>
        <taxon>Agaricales</taxon>
        <taxon>Tricholomatineae</taxon>
        <taxon>Lyophyllaceae</taxon>
        <taxon>Tricholomella</taxon>
    </lineage>
</organism>
<reference evidence="2 3" key="1">
    <citation type="journal article" date="2020" name="ISME J.">
        <title>Uncovering the hidden diversity of litter-decomposition mechanisms in mushroom-forming fungi.</title>
        <authorList>
            <person name="Floudas D."/>
            <person name="Bentzer J."/>
            <person name="Ahren D."/>
            <person name="Johansson T."/>
            <person name="Persson P."/>
            <person name="Tunlid A."/>
        </authorList>
    </citation>
    <scope>NUCLEOTIDE SEQUENCE [LARGE SCALE GENOMIC DNA]</scope>
    <source>
        <strain evidence="2 3">CBS 661.87</strain>
    </source>
</reference>
<protein>
    <submittedName>
        <fullName evidence="2">Uncharacterized protein</fullName>
    </submittedName>
</protein>
<evidence type="ECO:0000256" key="1">
    <source>
        <dbReference type="SAM" id="Phobius"/>
    </source>
</evidence>
<dbReference type="Proteomes" id="UP000565441">
    <property type="component" value="Unassembled WGS sequence"/>
</dbReference>
<dbReference type="OrthoDB" id="2535105at2759"/>
<keyword evidence="1" id="KW-1133">Transmembrane helix</keyword>